<evidence type="ECO:0000256" key="1">
    <source>
        <dbReference type="SAM" id="MobiDB-lite"/>
    </source>
</evidence>
<organism evidence="2 3">
    <name type="scientific">Oryza sativa subsp. japonica</name>
    <name type="common">Rice</name>
    <dbReference type="NCBI Taxonomy" id="39947"/>
    <lineage>
        <taxon>Eukaryota</taxon>
        <taxon>Viridiplantae</taxon>
        <taxon>Streptophyta</taxon>
        <taxon>Embryophyta</taxon>
        <taxon>Tracheophyta</taxon>
        <taxon>Spermatophyta</taxon>
        <taxon>Magnoliopsida</taxon>
        <taxon>Liliopsida</taxon>
        <taxon>Poales</taxon>
        <taxon>Poaceae</taxon>
        <taxon>BOP clade</taxon>
        <taxon>Oryzoideae</taxon>
        <taxon>Oryzeae</taxon>
        <taxon>Oryzinae</taxon>
        <taxon>Oryza</taxon>
        <taxon>Oryza sativa</taxon>
    </lineage>
</organism>
<reference evidence="3" key="2">
    <citation type="journal article" date="2008" name="Nucleic Acids Res.">
        <title>The rice annotation project database (RAP-DB): 2008 update.</title>
        <authorList>
            <consortium name="The rice annotation project (RAP)"/>
        </authorList>
    </citation>
    <scope>GENOME REANNOTATION</scope>
    <source>
        <strain evidence="3">cv. Nipponbare</strain>
    </source>
</reference>
<feature type="compositionally biased region" description="Basic and acidic residues" evidence="1">
    <location>
        <begin position="1"/>
        <end position="16"/>
    </location>
</feature>
<dbReference type="AlphaFoldDB" id="Q69TN0"/>
<protein>
    <submittedName>
        <fullName evidence="2">Uncharacterized protein</fullName>
    </submittedName>
</protein>
<proteinExistence type="predicted"/>
<name>Q69TN0_ORYSJ</name>
<evidence type="ECO:0000313" key="3">
    <source>
        <dbReference type="Proteomes" id="UP000000763"/>
    </source>
</evidence>
<feature type="region of interest" description="Disordered" evidence="1">
    <location>
        <begin position="1"/>
        <end position="75"/>
    </location>
</feature>
<sequence>MELEPEPKSNRNRVDQKSIGVDSESESVKAGDVVEEAETSGHAEAVDEVETGGGRRGGMRGDRGEDGVNCTSLST</sequence>
<evidence type="ECO:0000313" key="2">
    <source>
        <dbReference type="EMBL" id="BAD33187.1"/>
    </source>
</evidence>
<gene>
    <name evidence="2" type="primary">OSJNBa0062A09.15</name>
</gene>
<dbReference type="EMBL" id="AP004736">
    <property type="protein sequence ID" value="BAD33187.1"/>
    <property type="molecule type" value="Genomic_DNA"/>
</dbReference>
<accession>Q69TN0</accession>
<dbReference type="Proteomes" id="UP000000763">
    <property type="component" value="Chromosome 9"/>
</dbReference>
<reference evidence="3" key="1">
    <citation type="journal article" date="2005" name="Nature">
        <title>The map-based sequence of the rice genome.</title>
        <authorList>
            <consortium name="International rice genome sequencing project (IRGSP)"/>
            <person name="Matsumoto T."/>
            <person name="Wu J."/>
            <person name="Kanamori H."/>
            <person name="Katayose Y."/>
            <person name="Fujisawa M."/>
            <person name="Namiki N."/>
            <person name="Mizuno H."/>
            <person name="Yamamoto K."/>
            <person name="Antonio B.A."/>
            <person name="Baba T."/>
            <person name="Sakata K."/>
            <person name="Nagamura Y."/>
            <person name="Aoki H."/>
            <person name="Arikawa K."/>
            <person name="Arita K."/>
            <person name="Bito T."/>
            <person name="Chiden Y."/>
            <person name="Fujitsuka N."/>
            <person name="Fukunaka R."/>
            <person name="Hamada M."/>
            <person name="Harada C."/>
            <person name="Hayashi A."/>
            <person name="Hijishita S."/>
            <person name="Honda M."/>
            <person name="Hosokawa S."/>
            <person name="Ichikawa Y."/>
            <person name="Idonuma A."/>
            <person name="Iijima M."/>
            <person name="Ikeda M."/>
            <person name="Ikeno M."/>
            <person name="Ito K."/>
            <person name="Ito S."/>
            <person name="Ito T."/>
            <person name="Ito Y."/>
            <person name="Ito Y."/>
            <person name="Iwabuchi A."/>
            <person name="Kamiya K."/>
            <person name="Karasawa W."/>
            <person name="Kurita K."/>
            <person name="Katagiri S."/>
            <person name="Kikuta A."/>
            <person name="Kobayashi H."/>
            <person name="Kobayashi N."/>
            <person name="Machita K."/>
            <person name="Maehara T."/>
            <person name="Masukawa M."/>
            <person name="Mizubayashi T."/>
            <person name="Mukai Y."/>
            <person name="Nagasaki H."/>
            <person name="Nagata Y."/>
            <person name="Naito S."/>
            <person name="Nakashima M."/>
            <person name="Nakama Y."/>
            <person name="Nakamichi Y."/>
            <person name="Nakamura M."/>
            <person name="Meguro A."/>
            <person name="Negishi M."/>
            <person name="Ohta I."/>
            <person name="Ohta T."/>
            <person name="Okamoto M."/>
            <person name="Ono N."/>
            <person name="Saji S."/>
            <person name="Sakaguchi M."/>
            <person name="Sakai K."/>
            <person name="Shibata M."/>
            <person name="Shimokawa T."/>
            <person name="Song J."/>
            <person name="Takazaki Y."/>
            <person name="Terasawa K."/>
            <person name="Tsugane M."/>
            <person name="Tsuji K."/>
            <person name="Ueda S."/>
            <person name="Waki K."/>
            <person name="Yamagata H."/>
            <person name="Yamamoto M."/>
            <person name="Yamamoto S."/>
            <person name="Yamane H."/>
            <person name="Yoshiki S."/>
            <person name="Yoshihara R."/>
            <person name="Yukawa K."/>
            <person name="Zhong H."/>
            <person name="Yano M."/>
            <person name="Yuan Q."/>
            <person name="Ouyang S."/>
            <person name="Liu J."/>
            <person name="Jones K.M."/>
            <person name="Gansberger K."/>
            <person name="Moffat K."/>
            <person name="Hill J."/>
            <person name="Bera J."/>
            <person name="Fadrosh D."/>
            <person name="Jin S."/>
            <person name="Johri S."/>
            <person name="Kim M."/>
            <person name="Overton L."/>
            <person name="Reardon M."/>
            <person name="Tsitrin T."/>
            <person name="Vuong H."/>
            <person name="Weaver B."/>
            <person name="Ciecko A."/>
            <person name="Tallon L."/>
            <person name="Jackson J."/>
            <person name="Pai G."/>
            <person name="Aken S.V."/>
            <person name="Utterback T."/>
            <person name="Reidmuller S."/>
            <person name="Feldblyum T."/>
            <person name="Hsiao J."/>
            <person name="Zismann V."/>
            <person name="Iobst S."/>
            <person name="de Vazeille A.R."/>
            <person name="Buell C.R."/>
            <person name="Ying K."/>
            <person name="Li Y."/>
            <person name="Lu T."/>
            <person name="Huang Y."/>
            <person name="Zhao Q."/>
            <person name="Feng Q."/>
            <person name="Zhang L."/>
            <person name="Zhu J."/>
            <person name="Weng Q."/>
            <person name="Mu J."/>
            <person name="Lu Y."/>
            <person name="Fan D."/>
            <person name="Liu Y."/>
            <person name="Guan J."/>
            <person name="Zhang Y."/>
            <person name="Yu S."/>
            <person name="Liu X."/>
            <person name="Zhang Y."/>
            <person name="Hong G."/>
            <person name="Han B."/>
            <person name="Choisne N."/>
            <person name="Demange N."/>
            <person name="Orjeda G."/>
            <person name="Samain S."/>
            <person name="Cattolico L."/>
            <person name="Pelletier E."/>
            <person name="Couloux A."/>
            <person name="Segurens B."/>
            <person name="Wincker P."/>
            <person name="D'Hont A."/>
            <person name="Scarpelli C."/>
            <person name="Weissenbach J."/>
            <person name="Salanoubat M."/>
            <person name="Quetier F."/>
            <person name="Yu Y."/>
            <person name="Kim H.R."/>
            <person name="Rambo T."/>
            <person name="Currie J."/>
            <person name="Collura K."/>
            <person name="Luo M."/>
            <person name="Yang T."/>
            <person name="Ammiraju J.S.S."/>
            <person name="Engler F."/>
            <person name="Soderlund C."/>
            <person name="Wing R.A."/>
            <person name="Palmer L.E."/>
            <person name="de la Bastide M."/>
            <person name="Spiegel L."/>
            <person name="Nascimento L."/>
            <person name="Zutavern T."/>
            <person name="O'Shaughnessy A."/>
            <person name="Dike S."/>
            <person name="Dedhia N."/>
            <person name="Preston R."/>
            <person name="Balija V."/>
            <person name="McCombie W.R."/>
            <person name="Chow T."/>
            <person name="Chen H."/>
            <person name="Chung M."/>
            <person name="Chen C."/>
            <person name="Shaw J."/>
            <person name="Wu H."/>
            <person name="Hsiao K."/>
            <person name="Chao Y."/>
            <person name="Chu M."/>
            <person name="Cheng C."/>
            <person name="Hour A."/>
            <person name="Lee P."/>
            <person name="Lin S."/>
            <person name="Lin Y."/>
            <person name="Liou J."/>
            <person name="Liu S."/>
            <person name="Hsing Y."/>
            <person name="Raghuvanshi S."/>
            <person name="Mohanty A."/>
            <person name="Bharti A.K."/>
            <person name="Gaur A."/>
            <person name="Gupta V."/>
            <person name="Kumar D."/>
            <person name="Ravi V."/>
            <person name="Vij S."/>
            <person name="Kapur A."/>
            <person name="Khurana P."/>
            <person name="Khurana P."/>
            <person name="Khurana J.P."/>
            <person name="Tyagi A.K."/>
            <person name="Gaikwad K."/>
            <person name="Singh A."/>
            <person name="Dalal V."/>
            <person name="Srivastava S."/>
            <person name="Dixit A."/>
            <person name="Pal A.K."/>
            <person name="Ghazi I.A."/>
            <person name="Yadav M."/>
            <person name="Pandit A."/>
            <person name="Bhargava A."/>
            <person name="Sureshbabu K."/>
            <person name="Batra K."/>
            <person name="Sharma T.R."/>
            <person name="Mohapatra T."/>
            <person name="Singh N.K."/>
            <person name="Messing J."/>
            <person name="Nelson A.B."/>
            <person name="Fuks G."/>
            <person name="Kavchok S."/>
            <person name="Keizer G."/>
            <person name="Linton E."/>
            <person name="Llaca V."/>
            <person name="Song R."/>
            <person name="Tanyolac B."/>
            <person name="Young S."/>
            <person name="Ho-Il K."/>
            <person name="Hahn J.H."/>
            <person name="Sangsakoo G."/>
            <person name="Vanavichit A."/>
            <person name="de Mattos Luiz.A.T."/>
            <person name="Zimmer P.D."/>
            <person name="Malone G."/>
            <person name="Dellagostin O."/>
            <person name="de Oliveira A.C."/>
            <person name="Bevan M."/>
            <person name="Bancroft I."/>
            <person name="Minx P."/>
            <person name="Cordum H."/>
            <person name="Wilson R."/>
            <person name="Cheng Z."/>
            <person name="Jin W."/>
            <person name="Jiang J."/>
            <person name="Leong S.A."/>
            <person name="Iwama H."/>
            <person name="Gojobori T."/>
            <person name="Itoh T."/>
            <person name="Niimura Y."/>
            <person name="Fujii Y."/>
            <person name="Habara T."/>
            <person name="Sakai H."/>
            <person name="Sato Y."/>
            <person name="Wilson G."/>
            <person name="Kumar K."/>
            <person name="McCouch S."/>
            <person name="Juretic N."/>
            <person name="Hoen D."/>
            <person name="Wright S."/>
            <person name="Bruskiewich R."/>
            <person name="Bureau T."/>
            <person name="Miyao A."/>
            <person name="Hirochika H."/>
            <person name="Nishikawa T."/>
            <person name="Kadowaki K."/>
            <person name="Sugiura M."/>
            <person name="Burr B."/>
            <person name="Sasaki T."/>
        </authorList>
    </citation>
    <scope>NUCLEOTIDE SEQUENCE [LARGE SCALE GENOMIC DNA]</scope>
    <source>
        <strain evidence="3">cv. Nipponbare</strain>
    </source>
</reference>